<dbReference type="AlphaFoldDB" id="A0A0B8ZUB6"/>
<dbReference type="RefSeq" id="WP_039333874.1">
    <property type="nucleotide sequence ID" value="NZ_JRVC01000008.1"/>
</dbReference>
<name>A0A0B8ZUB6_9SPHN</name>
<evidence type="ECO:0000256" key="1">
    <source>
        <dbReference type="SAM" id="SignalP"/>
    </source>
</evidence>
<evidence type="ECO:0008006" key="4">
    <source>
        <dbReference type="Google" id="ProtNLM"/>
    </source>
</evidence>
<protein>
    <recommendedName>
        <fullName evidence="4">Fimbrial protein</fullName>
    </recommendedName>
</protein>
<comment type="caution">
    <text evidence="2">The sequence shown here is derived from an EMBL/GenBank/DDBJ whole genome shotgun (WGS) entry which is preliminary data.</text>
</comment>
<proteinExistence type="predicted"/>
<feature type="signal peptide" evidence="1">
    <location>
        <begin position="1"/>
        <end position="21"/>
    </location>
</feature>
<evidence type="ECO:0000313" key="2">
    <source>
        <dbReference type="EMBL" id="KHS46728.1"/>
    </source>
</evidence>
<sequence>MRKILLAATAAATLSAMPASGQSVTGTVNITGSVTAKCKFVTSSQDLPLGELADADGGLDTSKVDGQTRTLTGWCNNSAATLSVKATALTGDQPVTSGAEAAFTDTVNYTASVSANGKSFSDISTDAVASTAANVDMFSGNIAVTLGASTAASKKLVAGAYTGKVEVFLSPTV</sequence>
<dbReference type="EMBL" id="JRVC01000008">
    <property type="protein sequence ID" value="KHS46728.1"/>
    <property type="molecule type" value="Genomic_DNA"/>
</dbReference>
<dbReference type="Proteomes" id="UP000031338">
    <property type="component" value="Unassembled WGS sequence"/>
</dbReference>
<gene>
    <name evidence="2" type="ORF">NJ75_01964</name>
</gene>
<reference evidence="2 3" key="1">
    <citation type="submission" date="2014-10" db="EMBL/GenBank/DDBJ databases">
        <title>Draft genome sequence of Novosphingobium subterraneum DSM 12447.</title>
        <authorList>
            <person name="Gan H.M."/>
            <person name="Gan H.Y."/>
            <person name="Savka M.A."/>
        </authorList>
    </citation>
    <scope>NUCLEOTIDE SEQUENCE [LARGE SCALE GENOMIC DNA]</scope>
    <source>
        <strain evidence="2 3">DSM 12447</strain>
    </source>
</reference>
<evidence type="ECO:0000313" key="3">
    <source>
        <dbReference type="Proteomes" id="UP000031338"/>
    </source>
</evidence>
<accession>A0A0B8ZUB6</accession>
<keyword evidence="3" id="KW-1185">Reference proteome</keyword>
<keyword evidence="1" id="KW-0732">Signal</keyword>
<dbReference type="STRING" id="48936.NJ75_01964"/>
<organism evidence="2 3">
    <name type="scientific">Novosphingobium subterraneum</name>
    <dbReference type="NCBI Taxonomy" id="48936"/>
    <lineage>
        <taxon>Bacteria</taxon>
        <taxon>Pseudomonadati</taxon>
        <taxon>Pseudomonadota</taxon>
        <taxon>Alphaproteobacteria</taxon>
        <taxon>Sphingomonadales</taxon>
        <taxon>Sphingomonadaceae</taxon>
        <taxon>Novosphingobium</taxon>
    </lineage>
</organism>
<feature type="chain" id="PRO_5002127301" description="Fimbrial protein" evidence="1">
    <location>
        <begin position="22"/>
        <end position="173"/>
    </location>
</feature>
<dbReference type="PATRIC" id="fig|48936.3.peg.1973"/>